<dbReference type="Proteomes" id="UP000193411">
    <property type="component" value="Unassembled WGS sequence"/>
</dbReference>
<organism evidence="4 5">
    <name type="scientific">Catenaria anguillulae PL171</name>
    <dbReference type="NCBI Taxonomy" id="765915"/>
    <lineage>
        <taxon>Eukaryota</taxon>
        <taxon>Fungi</taxon>
        <taxon>Fungi incertae sedis</taxon>
        <taxon>Blastocladiomycota</taxon>
        <taxon>Blastocladiomycetes</taxon>
        <taxon>Blastocladiales</taxon>
        <taxon>Catenariaceae</taxon>
        <taxon>Catenaria</taxon>
    </lineage>
</organism>
<sequence>MTGTAMGATIAFPPFRPFPRLLPSRRSQPFSSSPALSHFPKHRKPSHHGVYSTPSSETCHNCTQTLRHHTQRLPPNRVGRHHIERRGATRLHPACTPNATGLTSQWIDYNNSSRPVKTYSGNVAIANQGHFFFDEYYTDIPGVNIGYNITLNFTLDDPNLATYRWEKPFFFPLDNKGFGMREGFLVTDPDLPANFRDGIPHNFWFTTQMEMTFFYRGGEVFRFNGDDDLWVFIDGKLTSCDLGGIHASRECQVNLDTLNLRVNSSYSMSVFHAERHTDASYFAVTTSVKPVNRPPVAANVTASVRAEKSIDLTLQGFDPDNDRLSIAACHSWRSPAAVVAGIVVGSVGAAALLGTAAAYFFYNRYMAAKFSAKWQEEWMKSNINENPLFVSNFKEQVNPLYNANT</sequence>
<feature type="domain" description="PA14" evidence="3">
    <location>
        <begin position="155"/>
        <end position="302"/>
    </location>
</feature>
<name>A0A1Y2HLH1_9FUNG</name>
<dbReference type="InterPro" id="IPR037524">
    <property type="entry name" value="PA14/GLEYA"/>
</dbReference>
<dbReference type="InterPro" id="IPR011874">
    <property type="entry name" value="Fibro_Slime"/>
</dbReference>
<dbReference type="PANTHER" id="PTHR31137">
    <property type="entry name" value="PROTEIN PSIB-RELATED-RELATED"/>
    <property type="match status" value="1"/>
</dbReference>
<gene>
    <name evidence="4" type="ORF">BCR44DRAFT_1499651</name>
</gene>
<dbReference type="InterPro" id="IPR040853">
    <property type="entry name" value="RapA2_cadherin-like"/>
</dbReference>
<evidence type="ECO:0000256" key="1">
    <source>
        <dbReference type="SAM" id="MobiDB-lite"/>
    </source>
</evidence>
<feature type="compositionally biased region" description="Low complexity" evidence="1">
    <location>
        <begin position="18"/>
        <end position="34"/>
    </location>
</feature>
<dbReference type="OrthoDB" id="17079at2759"/>
<dbReference type="PANTHER" id="PTHR31137:SF12">
    <property type="entry name" value="PA14 DOMAIN-CONTAINING PROTEIN-RELATED"/>
    <property type="match status" value="1"/>
</dbReference>
<dbReference type="AlphaFoldDB" id="A0A1Y2HLH1"/>
<keyword evidence="2" id="KW-0812">Transmembrane</keyword>
<dbReference type="STRING" id="765915.A0A1Y2HLH1"/>
<keyword evidence="2" id="KW-1133">Transmembrane helix</keyword>
<evidence type="ECO:0000256" key="2">
    <source>
        <dbReference type="SAM" id="Phobius"/>
    </source>
</evidence>
<keyword evidence="5" id="KW-1185">Reference proteome</keyword>
<reference evidence="4 5" key="1">
    <citation type="submission" date="2016-07" db="EMBL/GenBank/DDBJ databases">
        <title>Pervasive Adenine N6-methylation of Active Genes in Fungi.</title>
        <authorList>
            <consortium name="DOE Joint Genome Institute"/>
            <person name="Mondo S.J."/>
            <person name="Dannebaum R.O."/>
            <person name="Kuo R.C."/>
            <person name="Labutti K."/>
            <person name="Haridas S."/>
            <person name="Kuo A."/>
            <person name="Salamov A."/>
            <person name="Ahrendt S.R."/>
            <person name="Lipzen A."/>
            <person name="Sullivan W."/>
            <person name="Andreopoulos W.B."/>
            <person name="Clum A."/>
            <person name="Lindquist E."/>
            <person name="Daum C."/>
            <person name="Ramamoorthy G.K."/>
            <person name="Gryganskyi A."/>
            <person name="Culley D."/>
            <person name="Magnuson J.K."/>
            <person name="James T.Y."/>
            <person name="O'Malley M.A."/>
            <person name="Stajich J.E."/>
            <person name="Spatafora J.W."/>
            <person name="Visel A."/>
            <person name="Grigoriev I.V."/>
        </authorList>
    </citation>
    <scope>NUCLEOTIDE SEQUENCE [LARGE SCALE GENOMIC DNA]</scope>
    <source>
        <strain evidence="4 5">PL171</strain>
    </source>
</reference>
<proteinExistence type="predicted"/>
<evidence type="ECO:0000259" key="3">
    <source>
        <dbReference type="PROSITE" id="PS51820"/>
    </source>
</evidence>
<accession>A0A1Y2HLH1</accession>
<feature type="compositionally biased region" description="Polar residues" evidence="1">
    <location>
        <begin position="52"/>
        <end position="65"/>
    </location>
</feature>
<feature type="region of interest" description="Disordered" evidence="1">
    <location>
        <begin position="1"/>
        <end position="79"/>
    </location>
</feature>
<evidence type="ECO:0000313" key="5">
    <source>
        <dbReference type="Proteomes" id="UP000193411"/>
    </source>
</evidence>
<dbReference type="NCBIfam" id="TIGR02148">
    <property type="entry name" value="Fibro_Slime"/>
    <property type="match status" value="1"/>
</dbReference>
<evidence type="ECO:0000313" key="4">
    <source>
        <dbReference type="EMBL" id="ORZ35457.1"/>
    </source>
</evidence>
<dbReference type="InterPro" id="IPR051154">
    <property type="entry name" value="Prespore-cell_inducing_factor"/>
</dbReference>
<feature type="transmembrane region" description="Helical" evidence="2">
    <location>
        <begin position="336"/>
        <end position="362"/>
    </location>
</feature>
<dbReference type="PROSITE" id="PS51820">
    <property type="entry name" value="PA14"/>
    <property type="match status" value="1"/>
</dbReference>
<keyword evidence="2" id="KW-0472">Membrane</keyword>
<protein>
    <recommendedName>
        <fullName evidence="3">PA14 domain-containing protein</fullName>
    </recommendedName>
</protein>
<dbReference type="Pfam" id="PF17803">
    <property type="entry name" value="Cadherin_4"/>
    <property type="match status" value="1"/>
</dbReference>
<dbReference type="EMBL" id="MCFL01000022">
    <property type="protein sequence ID" value="ORZ35457.1"/>
    <property type="molecule type" value="Genomic_DNA"/>
</dbReference>
<comment type="caution">
    <text evidence="4">The sequence shown here is derived from an EMBL/GenBank/DDBJ whole genome shotgun (WGS) entry which is preliminary data.</text>
</comment>
<dbReference type="GO" id="GO:0005576">
    <property type="term" value="C:extracellular region"/>
    <property type="evidence" value="ECO:0007669"/>
    <property type="project" value="TreeGrafter"/>
</dbReference>